<dbReference type="RefSeq" id="WP_090365418.1">
    <property type="nucleotide sequence ID" value="NZ_FNEM01000009.1"/>
</dbReference>
<keyword evidence="1" id="KW-0004">4Fe-4S</keyword>
<dbReference type="Gene3D" id="3.30.200.210">
    <property type="match status" value="1"/>
</dbReference>
<protein>
    <submittedName>
        <fullName evidence="9">Molydopterin dinucleotide binding domain-containing protein</fullName>
    </submittedName>
</protein>
<dbReference type="GO" id="GO:0046872">
    <property type="term" value="F:metal ion binding"/>
    <property type="evidence" value="ECO:0007669"/>
    <property type="project" value="UniProtKB-KW"/>
</dbReference>
<dbReference type="PROSITE" id="PS51257">
    <property type="entry name" value="PROKAR_LIPOPROTEIN"/>
    <property type="match status" value="1"/>
</dbReference>
<keyword evidence="4" id="KW-0732">Signal</keyword>
<keyword evidence="2" id="KW-0500">Molybdenum</keyword>
<evidence type="ECO:0000256" key="7">
    <source>
        <dbReference type="ARBA" id="ARBA00023014"/>
    </source>
</evidence>
<dbReference type="SMART" id="SM00926">
    <property type="entry name" value="Molybdop_Fe4S4"/>
    <property type="match status" value="1"/>
</dbReference>
<dbReference type="PANTHER" id="PTHR43742:SF9">
    <property type="entry name" value="TETRATHIONATE REDUCTASE SUBUNIT A"/>
    <property type="match status" value="1"/>
</dbReference>
<keyword evidence="7" id="KW-0411">Iron-sulfur</keyword>
<evidence type="ECO:0000256" key="1">
    <source>
        <dbReference type="ARBA" id="ARBA00022485"/>
    </source>
</evidence>
<keyword evidence="6" id="KW-0408">Iron</keyword>
<dbReference type="AlphaFoldDB" id="A0A1G8UBE1"/>
<proteinExistence type="predicted"/>
<dbReference type="InterPro" id="IPR009010">
    <property type="entry name" value="Asp_de-COase-like_dom_sf"/>
</dbReference>
<evidence type="ECO:0000256" key="5">
    <source>
        <dbReference type="ARBA" id="ARBA00023002"/>
    </source>
</evidence>
<evidence type="ECO:0000256" key="4">
    <source>
        <dbReference type="ARBA" id="ARBA00022729"/>
    </source>
</evidence>
<dbReference type="SUPFAM" id="SSF50692">
    <property type="entry name" value="ADC-like"/>
    <property type="match status" value="1"/>
</dbReference>
<evidence type="ECO:0000256" key="6">
    <source>
        <dbReference type="ARBA" id="ARBA00023004"/>
    </source>
</evidence>
<evidence type="ECO:0000256" key="3">
    <source>
        <dbReference type="ARBA" id="ARBA00022723"/>
    </source>
</evidence>
<dbReference type="SUPFAM" id="SSF53706">
    <property type="entry name" value="Formate dehydrogenase/DMSO reductase, domains 1-3"/>
    <property type="match status" value="1"/>
</dbReference>
<dbReference type="Gene3D" id="2.40.40.20">
    <property type="match status" value="1"/>
</dbReference>
<organism evidence="9 10">
    <name type="scientific">Ferrimonas sediminum</name>
    <dbReference type="NCBI Taxonomy" id="718193"/>
    <lineage>
        <taxon>Bacteria</taxon>
        <taxon>Pseudomonadati</taxon>
        <taxon>Pseudomonadota</taxon>
        <taxon>Gammaproteobacteria</taxon>
        <taxon>Alteromonadales</taxon>
        <taxon>Ferrimonadaceae</taxon>
        <taxon>Ferrimonas</taxon>
    </lineage>
</organism>
<evidence type="ECO:0000313" key="10">
    <source>
        <dbReference type="Proteomes" id="UP000199527"/>
    </source>
</evidence>
<dbReference type="InterPro" id="IPR006963">
    <property type="entry name" value="Mopterin_OxRdtase_4Fe-4S_dom"/>
</dbReference>
<name>A0A1G8UBE1_9GAMM</name>
<keyword evidence="5" id="KW-0560">Oxidoreductase</keyword>
<dbReference type="InterPro" id="IPR050612">
    <property type="entry name" value="Prok_Mopterin_Oxidored"/>
</dbReference>
<dbReference type="GO" id="GO:0043546">
    <property type="term" value="F:molybdopterin cofactor binding"/>
    <property type="evidence" value="ECO:0007669"/>
    <property type="project" value="InterPro"/>
</dbReference>
<dbReference type="Pfam" id="PF01568">
    <property type="entry name" value="Molydop_binding"/>
    <property type="match status" value="1"/>
</dbReference>
<gene>
    <name evidence="9" type="ORF">SAMN04488540_10932</name>
</gene>
<dbReference type="GO" id="GO:0051539">
    <property type="term" value="F:4 iron, 4 sulfur cluster binding"/>
    <property type="evidence" value="ECO:0007669"/>
    <property type="project" value="UniProtKB-KW"/>
</dbReference>
<evidence type="ECO:0000256" key="2">
    <source>
        <dbReference type="ARBA" id="ARBA00022505"/>
    </source>
</evidence>
<reference evidence="10" key="1">
    <citation type="submission" date="2016-10" db="EMBL/GenBank/DDBJ databases">
        <authorList>
            <person name="Varghese N."/>
            <person name="Submissions S."/>
        </authorList>
    </citation>
    <scope>NUCLEOTIDE SEQUENCE [LARGE SCALE GENOMIC DNA]</scope>
    <source>
        <strain evidence="10">DSM 23317</strain>
    </source>
</reference>
<dbReference type="PROSITE" id="PS51669">
    <property type="entry name" value="4FE4S_MOW_BIS_MGD"/>
    <property type="match status" value="1"/>
</dbReference>
<evidence type="ECO:0000313" key="9">
    <source>
        <dbReference type="EMBL" id="SDJ51038.1"/>
    </source>
</evidence>
<sequence length="1015" mass="108729">MDRRTFITRAGLVSAAAATGTACSSRTAPATLKVSKSNTRFGNPLPTEAQLAADGSLSKTAGIRTMYTRCFTCNNMCGLRVRIDEASDTVLKVGGNPYCEVNSGSPFPLAMPVRDSYAALAGNQGLENRATTCGKGASGVNCVDDPRRVTQVLKRAGKRGEGKWVSISYEQALKEILDGGDLFGEGQVDGLRAIRQLDKPAVPGQPEFGSATNRLFATFNEEDTLRGSLYARFMRQSYGTANLVTKHAYCGAPTGIGFGIGLNPGLEPGLSDIDWDSVEYALFLGTAPGASGASLNRLGRGLADARTDRQLKYTCVDPLLRTTVANDTRGQWLPIKPGRDSAFAFALIQIMLSEGWFDAEFLSIPNSEVAKAKGEVNRANACHLVVMDPAHPGDRHLAKASDFGLGGDEPLVVSNGQLLSANQAQQGDLFTDASFTDINGQPVRLAASLALLKQEADRTSLSDYAAACGIDEAAIRQVAKDLSHHGRRACVATNTGANSGDAIIMGWLIATLNTLIGAHDAKGGAIYGNGAYWGFEGNYNLGGFDGEVDTSAVINVCRAGAYEGSTEYQQKLARGDNPYPASDMWHNLVPGYAAGNAAEALTAHTNGNPYSAKALINWRSNALYSASSINHKVEQTLADPARLPLFVAIDCYMNETNRYADYFIPDRVMFEEYAADRMWGAFNLGVVAGAPLVTPRTVKNAAGQHVCMEQFVIDLAMAMSLPGFGKGAIAAADGHKVDLLTFEDWHARYLANVAAQCSALPVVSDDDRQWSALDYSMTPLRPRLSETEAAQVEALLSRGGYYESGERYDGDFINGGGGKLLQIYNADMAQLRHCHSGEFYPGTPVYQPNRFWNGDTWEQHWPASDYPLLFSSYKPTLRSNYSAAFDRCAELTPTNFVYLHSDTASALGLKNGDTVRVVSGNGTPAEGVVQADSGVAKGAVCVSHTFGHKQAYGADTRSIDGQVLEGLSHRGGGTAVNQMVPHDPTRPGEVSMLNDYYAGTNCRHGIPVRIEKVDV</sequence>
<dbReference type="InterPro" id="IPR006311">
    <property type="entry name" value="TAT_signal"/>
</dbReference>
<dbReference type="OrthoDB" id="9815647at2"/>
<dbReference type="Proteomes" id="UP000199527">
    <property type="component" value="Unassembled WGS sequence"/>
</dbReference>
<dbReference type="EMBL" id="FNEM01000009">
    <property type="protein sequence ID" value="SDJ51038.1"/>
    <property type="molecule type" value="Genomic_DNA"/>
</dbReference>
<keyword evidence="10" id="KW-1185">Reference proteome</keyword>
<dbReference type="PROSITE" id="PS51318">
    <property type="entry name" value="TAT"/>
    <property type="match status" value="1"/>
</dbReference>
<dbReference type="Gene3D" id="3.40.228.10">
    <property type="entry name" value="Dimethylsulfoxide Reductase, domain 2"/>
    <property type="match status" value="1"/>
</dbReference>
<dbReference type="Gene3D" id="3.40.50.740">
    <property type="match status" value="1"/>
</dbReference>
<feature type="domain" description="4Fe-4S Mo/W bis-MGD-type" evidence="8">
    <location>
        <begin position="63"/>
        <end position="147"/>
    </location>
</feature>
<dbReference type="GO" id="GO:0016491">
    <property type="term" value="F:oxidoreductase activity"/>
    <property type="evidence" value="ECO:0007669"/>
    <property type="project" value="UniProtKB-KW"/>
</dbReference>
<dbReference type="InterPro" id="IPR006657">
    <property type="entry name" value="MoPterin_dinucl-bd_dom"/>
</dbReference>
<keyword evidence="3" id="KW-0479">Metal-binding</keyword>
<dbReference type="PANTHER" id="PTHR43742">
    <property type="entry name" value="TRIMETHYLAMINE-N-OXIDE REDUCTASE"/>
    <property type="match status" value="1"/>
</dbReference>
<evidence type="ECO:0000259" key="8">
    <source>
        <dbReference type="PROSITE" id="PS51669"/>
    </source>
</evidence>
<accession>A0A1G8UBE1</accession>